<dbReference type="PANTHER" id="PTHR35149">
    <property type="entry name" value="SLL5132 PROTEIN"/>
    <property type="match status" value="1"/>
</dbReference>
<organism evidence="3 4">
    <name type="scientific">Klebsormidium nitens</name>
    <name type="common">Green alga</name>
    <name type="synonym">Ulothrix nitens</name>
    <dbReference type="NCBI Taxonomy" id="105231"/>
    <lineage>
        <taxon>Eukaryota</taxon>
        <taxon>Viridiplantae</taxon>
        <taxon>Streptophyta</taxon>
        <taxon>Klebsormidiophyceae</taxon>
        <taxon>Klebsormidiales</taxon>
        <taxon>Klebsormidiaceae</taxon>
        <taxon>Klebsormidium</taxon>
    </lineage>
</organism>
<dbReference type="EMBL" id="DF237446">
    <property type="protein sequence ID" value="GAQ89208.1"/>
    <property type="molecule type" value="Genomic_DNA"/>
</dbReference>
<dbReference type="AlphaFoldDB" id="A0A1Y1IM64"/>
<feature type="domain" description="GmrSD restriction endonucleases C-terminal" evidence="2">
    <location>
        <begin position="443"/>
        <end position="587"/>
    </location>
</feature>
<dbReference type="InterPro" id="IPR004919">
    <property type="entry name" value="GmrSD_N"/>
</dbReference>
<dbReference type="Proteomes" id="UP000054558">
    <property type="component" value="Unassembled WGS sequence"/>
</dbReference>
<dbReference type="Pfam" id="PF07510">
    <property type="entry name" value="GmrSD_C"/>
    <property type="match status" value="1"/>
</dbReference>
<protein>
    <recommendedName>
        <fullName evidence="5">DUF262 domain-containing protein</fullName>
    </recommendedName>
</protein>
<sequence>MDAKQTVLLKLFDENHFFVLPAYQRPYSWQKEHAEDLLSDLWEAANQGSVQISERSQCHLGLVTVARGPPIDSLTNKLSMVDGQQRLVTLCLIFAALKCRLEMELESNELLPAKRAEIEKLAKKLAEALWDEGDVGTQRSPAPRVELKRKDAEFFNDLLQDPVKFTRQDYDAKVLKGETQQNIWQNLQYIWSQIRERDVDECIDLYRYMLQKVLVLLSHCSSHNDAIKFFKVTSNRGLDLESIDIVKATMWESIPEEQQDDFDKKWDEAGRDHLSATFKVLSFIYLDKPCKDEMEEFTKTYAHFQLEGPQFLDKILLPFARTYEELLKGGYTCSSETEAREIETFRRLLWRVKPGYGRTLPGWAPVAILAFKDFAHHSGALLQTLEKLDRLSMFMLVRGWSVKLQDERYKTVLDSWDIATKRGLTSVSGSIWEGLPLDLSHKEIEEFLEALEKPLYTSSRQSRLVKLLLMRLNEFDTIQGGAKYADLYLETNLSVEHVAPQNPDDAGWKELLKDHRRYDEAVNKLGNLVLLSGKKNSAAKNQGFKEKKEKIFSKQNRQGTSNNIPLTDNLKEVTDWTFEVQEERQRNAIALCRRIWQLYSNK</sequence>
<reference evidence="3 4" key="1">
    <citation type="journal article" date="2014" name="Nat. Commun.">
        <title>Klebsormidium flaccidum genome reveals primary factors for plant terrestrial adaptation.</title>
        <authorList>
            <person name="Hori K."/>
            <person name="Maruyama F."/>
            <person name="Fujisawa T."/>
            <person name="Togashi T."/>
            <person name="Yamamoto N."/>
            <person name="Seo M."/>
            <person name="Sato S."/>
            <person name="Yamada T."/>
            <person name="Mori H."/>
            <person name="Tajima N."/>
            <person name="Moriyama T."/>
            <person name="Ikeuchi M."/>
            <person name="Watanabe M."/>
            <person name="Wada H."/>
            <person name="Kobayashi K."/>
            <person name="Saito M."/>
            <person name="Masuda T."/>
            <person name="Sasaki-Sekimoto Y."/>
            <person name="Mashiguchi K."/>
            <person name="Awai K."/>
            <person name="Shimojima M."/>
            <person name="Masuda S."/>
            <person name="Iwai M."/>
            <person name="Nobusawa T."/>
            <person name="Narise T."/>
            <person name="Kondo S."/>
            <person name="Saito H."/>
            <person name="Sato R."/>
            <person name="Murakawa M."/>
            <person name="Ihara Y."/>
            <person name="Oshima-Yamada Y."/>
            <person name="Ohtaka K."/>
            <person name="Satoh M."/>
            <person name="Sonobe K."/>
            <person name="Ishii M."/>
            <person name="Ohtani R."/>
            <person name="Kanamori-Sato M."/>
            <person name="Honoki R."/>
            <person name="Miyazaki D."/>
            <person name="Mochizuki H."/>
            <person name="Umetsu J."/>
            <person name="Higashi K."/>
            <person name="Shibata D."/>
            <person name="Kamiya Y."/>
            <person name="Sato N."/>
            <person name="Nakamura Y."/>
            <person name="Tabata S."/>
            <person name="Ida S."/>
            <person name="Kurokawa K."/>
            <person name="Ohta H."/>
        </authorList>
    </citation>
    <scope>NUCLEOTIDE SEQUENCE [LARGE SCALE GENOMIC DNA]</scope>
    <source>
        <strain evidence="3 4">NIES-2285</strain>
    </source>
</reference>
<proteinExistence type="predicted"/>
<gene>
    <name evidence="3" type="ORF">KFL_004970050</name>
</gene>
<evidence type="ECO:0008006" key="5">
    <source>
        <dbReference type="Google" id="ProtNLM"/>
    </source>
</evidence>
<evidence type="ECO:0000259" key="2">
    <source>
        <dbReference type="Pfam" id="PF07510"/>
    </source>
</evidence>
<evidence type="ECO:0000313" key="4">
    <source>
        <dbReference type="Proteomes" id="UP000054558"/>
    </source>
</evidence>
<accession>A0A1Y1IM64</accession>
<dbReference type="Pfam" id="PF03235">
    <property type="entry name" value="GmrSD_N"/>
    <property type="match status" value="1"/>
</dbReference>
<keyword evidence="4" id="KW-1185">Reference proteome</keyword>
<dbReference type="PANTHER" id="PTHR35149:SF2">
    <property type="entry name" value="DUF262 DOMAIN-CONTAINING PROTEIN"/>
    <property type="match status" value="1"/>
</dbReference>
<dbReference type="InterPro" id="IPR011089">
    <property type="entry name" value="GmrSD_C"/>
</dbReference>
<name>A0A1Y1IM64_KLENI</name>
<evidence type="ECO:0000313" key="3">
    <source>
        <dbReference type="EMBL" id="GAQ89208.1"/>
    </source>
</evidence>
<dbReference type="OMA" id="SWYLTYL"/>
<feature type="domain" description="GmrSD restriction endonucleases N-terminal" evidence="1">
    <location>
        <begin position="9"/>
        <end position="249"/>
    </location>
</feature>
<dbReference type="OrthoDB" id="46499at2759"/>
<evidence type="ECO:0000259" key="1">
    <source>
        <dbReference type="Pfam" id="PF03235"/>
    </source>
</evidence>